<comment type="caution">
    <text evidence="4">The sequence shown here is derived from an EMBL/GenBank/DDBJ whole genome shotgun (WGS) entry which is preliminary data.</text>
</comment>
<dbReference type="InterPro" id="IPR042938">
    <property type="entry name" value="Sfh5"/>
</dbReference>
<feature type="region of interest" description="Disordered" evidence="2">
    <location>
        <begin position="380"/>
        <end position="414"/>
    </location>
</feature>
<name>A0AAD9ICU1_9PEZI</name>
<dbReference type="InterPro" id="IPR036865">
    <property type="entry name" value="CRAL-TRIO_dom_sf"/>
</dbReference>
<comment type="similarity">
    <text evidence="1">Belongs to the SFH5 family.</text>
</comment>
<keyword evidence="1" id="KW-0256">Endoplasmic reticulum</keyword>
<keyword evidence="5" id="KW-1185">Reference proteome</keyword>
<proteinExistence type="inferred from homology"/>
<dbReference type="GO" id="GO:0017157">
    <property type="term" value="P:regulation of exocytosis"/>
    <property type="evidence" value="ECO:0007669"/>
    <property type="project" value="TreeGrafter"/>
</dbReference>
<evidence type="ECO:0000313" key="5">
    <source>
        <dbReference type="Proteomes" id="UP001217918"/>
    </source>
</evidence>
<organism evidence="4 5">
    <name type="scientific">Phyllachora maydis</name>
    <dbReference type="NCBI Taxonomy" id="1825666"/>
    <lineage>
        <taxon>Eukaryota</taxon>
        <taxon>Fungi</taxon>
        <taxon>Dikarya</taxon>
        <taxon>Ascomycota</taxon>
        <taxon>Pezizomycotina</taxon>
        <taxon>Sordariomycetes</taxon>
        <taxon>Sordariomycetidae</taxon>
        <taxon>Phyllachorales</taxon>
        <taxon>Phyllachoraceae</taxon>
        <taxon>Phyllachora</taxon>
    </lineage>
</organism>
<dbReference type="Proteomes" id="UP001217918">
    <property type="component" value="Unassembled WGS sequence"/>
</dbReference>
<feature type="region of interest" description="Disordered" evidence="2">
    <location>
        <begin position="1"/>
        <end position="23"/>
    </location>
</feature>
<dbReference type="AlphaFoldDB" id="A0AAD9ICU1"/>
<comment type="function">
    <text evidence="1">Non-classical phosphatidylinositol (PtdIns) transfer protein (PITP), which exhibits PtdIns-binding/transfer activity in the absence of detectable PtdCho-binding/transfer activity. Regulates PtdIns(4,5)P2 homeostasis at the plasma membrane.</text>
</comment>
<feature type="domain" description="CRAL/TRIO N-terminal" evidence="3">
    <location>
        <begin position="86"/>
        <end position="141"/>
    </location>
</feature>
<dbReference type="GO" id="GO:0032541">
    <property type="term" value="C:cortical endoplasmic reticulum"/>
    <property type="evidence" value="ECO:0007669"/>
    <property type="project" value="TreeGrafter"/>
</dbReference>
<dbReference type="GO" id="GO:0005789">
    <property type="term" value="C:endoplasmic reticulum membrane"/>
    <property type="evidence" value="ECO:0007669"/>
    <property type="project" value="UniProtKB-SubCell"/>
</dbReference>
<dbReference type="GO" id="GO:0005886">
    <property type="term" value="C:plasma membrane"/>
    <property type="evidence" value="ECO:0007669"/>
    <property type="project" value="TreeGrafter"/>
</dbReference>
<keyword evidence="1" id="KW-0445">Lipid transport</keyword>
<evidence type="ECO:0000256" key="1">
    <source>
        <dbReference type="RuleBase" id="RU367059"/>
    </source>
</evidence>
<keyword evidence="1" id="KW-0813">Transport</keyword>
<keyword evidence="1" id="KW-0472">Membrane</keyword>
<accession>A0AAD9ICU1</accession>
<dbReference type="GO" id="GO:0005829">
    <property type="term" value="C:cytosol"/>
    <property type="evidence" value="ECO:0007669"/>
    <property type="project" value="TreeGrafter"/>
</dbReference>
<sequence length="414" mass="46211">METANFWSTWLGRSPASSTEPLRKEFQPVAEPIAQPLDVEREQPAKVPQPTLTVPEEPVTVADPLTASVPAGAAPDYDNLNSVLILWGRLPAILEEVQWKEMWGIQLDATNHAHAPTRVVLFKFLTARHDNVEKAAEMLKKSLLWRKETRPRSLLEVPYHPRFEALGCVSKHTLDDGSNKPVVVTWNLWSNMKNNDREILAHVDAYINWRIALIELSIDQLDMAAATHRDCPVSKATDKYKIIQVHDFTGIRSRQLGLAHRKLIRVWLGKFADNYPNLTGHKEFVAMPWLVSTLLGSLKVLGCDLLKDSGMPKIRAGLRDGLPRIQGQWPHVQINGPPGDSVPCLRRPSVATDPPPAGLGWSFFTTPTSPSGVVPRIVVQEPEPEPKPQPQHVLPRADTSITTQHHSLAQVQSL</sequence>
<dbReference type="EMBL" id="JAQQPM010000009">
    <property type="protein sequence ID" value="KAK2075398.1"/>
    <property type="molecule type" value="Genomic_DNA"/>
</dbReference>
<dbReference type="Pfam" id="PF03765">
    <property type="entry name" value="CRAL_TRIO_N"/>
    <property type="match status" value="1"/>
</dbReference>
<keyword evidence="1" id="KW-0963">Cytoplasm</keyword>
<evidence type="ECO:0000313" key="4">
    <source>
        <dbReference type="EMBL" id="KAK2075398.1"/>
    </source>
</evidence>
<dbReference type="SUPFAM" id="SSF52087">
    <property type="entry name" value="CRAL/TRIO domain"/>
    <property type="match status" value="1"/>
</dbReference>
<dbReference type="SUPFAM" id="SSF46938">
    <property type="entry name" value="CRAL/TRIO N-terminal domain"/>
    <property type="match status" value="1"/>
</dbReference>
<feature type="compositionally biased region" description="Polar residues" evidence="2">
    <location>
        <begin position="399"/>
        <end position="414"/>
    </location>
</feature>
<protein>
    <recommendedName>
        <fullName evidence="1">Phosphatidylinositol transfer protein SFH5</fullName>
        <shortName evidence="1">PITP SFH5</shortName>
    </recommendedName>
</protein>
<dbReference type="PANTHER" id="PTHR47669">
    <property type="entry name" value="PHOSPHATIDYLINOSITOL TRANSFER PROTEIN SFH5"/>
    <property type="match status" value="1"/>
</dbReference>
<keyword evidence="1" id="KW-0492">Microsome</keyword>
<comment type="subcellular location">
    <subcellularLocation>
        <location evidence="1">Cytoplasm</location>
    </subcellularLocation>
    <subcellularLocation>
        <location evidence="1">Endoplasmic reticulum membrane</location>
        <topology evidence="1">Peripheral membrane protein</topology>
    </subcellularLocation>
    <subcellularLocation>
        <location evidence="1">Microsome membrane</location>
        <topology evidence="1">Peripheral membrane protein</topology>
    </subcellularLocation>
</comment>
<dbReference type="GO" id="GO:0008526">
    <property type="term" value="F:phosphatidylinositol transfer activity"/>
    <property type="evidence" value="ECO:0007669"/>
    <property type="project" value="UniProtKB-UniRule"/>
</dbReference>
<evidence type="ECO:0000259" key="3">
    <source>
        <dbReference type="Pfam" id="PF03765"/>
    </source>
</evidence>
<gene>
    <name evidence="4" type="ORF">P8C59_009527</name>
</gene>
<dbReference type="InterPro" id="IPR036273">
    <property type="entry name" value="CRAL/TRIO_N_dom_sf"/>
</dbReference>
<dbReference type="Gene3D" id="3.40.525.10">
    <property type="entry name" value="CRAL-TRIO lipid binding domain"/>
    <property type="match status" value="1"/>
</dbReference>
<reference evidence="4" key="1">
    <citation type="journal article" date="2023" name="Mol. Plant Microbe Interact.">
        <title>Elucidating the Obligate Nature and Biological Capacity of an Invasive Fungal Corn Pathogen.</title>
        <authorList>
            <person name="MacCready J.S."/>
            <person name="Roggenkamp E.M."/>
            <person name="Gdanetz K."/>
            <person name="Chilvers M.I."/>
        </authorList>
    </citation>
    <scope>NUCLEOTIDE SEQUENCE</scope>
    <source>
        <strain evidence="4">PM02</strain>
    </source>
</reference>
<dbReference type="GO" id="GO:0043001">
    <property type="term" value="P:Golgi to plasma membrane protein transport"/>
    <property type="evidence" value="ECO:0007669"/>
    <property type="project" value="TreeGrafter"/>
</dbReference>
<dbReference type="PANTHER" id="PTHR47669:SF1">
    <property type="entry name" value="PHOSPHATIDYLINOSITOL TRANSFER PROTEIN SFH5"/>
    <property type="match status" value="1"/>
</dbReference>
<dbReference type="InterPro" id="IPR011074">
    <property type="entry name" value="CRAL/TRIO_N_dom"/>
</dbReference>
<evidence type="ECO:0000256" key="2">
    <source>
        <dbReference type="SAM" id="MobiDB-lite"/>
    </source>
</evidence>